<comment type="caution">
    <text evidence="2">The sequence shown here is derived from an EMBL/GenBank/DDBJ whole genome shotgun (WGS) entry which is preliminary data.</text>
</comment>
<evidence type="ECO:0000313" key="2">
    <source>
        <dbReference type="EMBL" id="NMA44708.1"/>
    </source>
</evidence>
<evidence type="ECO:0000313" key="3">
    <source>
        <dbReference type="Proteomes" id="UP000526302"/>
    </source>
</evidence>
<sequence length="201" mass="23012">MSIPNRTRARAPKPQNASPKRKFKLKEMLIRMRTKGKKVQPKRKLNKKTIRMLFKNGLIANPEKGPILGTNPEGTRKIALKVAEDRHFYANQANAYQFQNIKSGEAVIKNRKRVIKATGIPLSKLEQAERSARYEALRRTSNVTPAEYEEIVRKNMNKVFKGVPKNQKNTKIINEYTLAIMRSKPTSGLARAKMIHERGGY</sequence>
<gene>
    <name evidence="2" type="ORF">GX950_02770</name>
</gene>
<dbReference type="Proteomes" id="UP000526302">
    <property type="component" value="Unassembled WGS sequence"/>
</dbReference>
<accession>A0A7K4BZP9</accession>
<feature type="region of interest" description="Disordered" evidence="1">
    <location>
        <begin position="1"/>
        <end position="20"/>
    </location>
</feature>
<evidence type="ECO:0000256" key="1">
    <source>
        <dbReference type="SAM" id="MobiDB-lite"/>
    </source>
</evidence>
<name>A0A7K4BZP9_9ARCH</name>
<proteinExistence type="predicted"/>
<organism evidence="2 3">
    <name type="scientific">Candidatus Iainarchaeum sp</name>
    <dbReference type="NCBI Taxonomy" id="3101447"/>
    <lineage>
        <taxon>Archaea</taxon>
        <taxon>Candidatus Iainarchaeota</taxon>
        <taxon>Candidatus Iainarchaeia</taxon>
        <taxon>Candidatus Iainarchaeales</taxon>
        <taxon>Candidatus Iainarchaeaceae</taxon>
        <taxon>Candidatus Iainarchaeum</taxon>
    </lineage>
</organism>
<reference evidence="2 3" key="1">
    <citation type="journal article" date="2020" name="Biotechnol. Biofuels">
        <title>New insights from the biogas microbiome by comprehensive genome-resolved metagenomics of nearly 1600 species originating from multiple anaerobic digesters.</title>
        <authorList>
            <person name="Campanaro S."/>
            <person name="Treu L."/>
            <person name="Rodriguez-R L.M."/>
            <person name="Kovalovszki A."/>
            <person name="Ziels R.M."/>
            <person name="Maus I."/>
            <person name="Zhu X."/>
            <person name="Kougias P.G."/>
            <person name="Basile A."/>
            <person name="Luo G."/>
            <person name="Schluter A."/>
            <person name="Konstantinidis K.T."/>
            <person name="Angelidaki I."/>
        </authorList>
    </citation>
    <scope>NUCLEOTIDE SEQUENCE [LARGE SCALE GENOMIC DNA]</scope>
    <source>
        <strain evidence="2">AS22ysBPME_79</strain>
    </source>
</reference>
<protein>
    <submittedName>
        <fullName evidence="2">Uncharacterized protein</fullName>
    </submittedName>
</protein>
<dbReference type="EMBL" id="JAAZKV010000018">
    <property type="protein sequence ID" value="NMA44708.1"/>
    <property type="molecule type" value="Genomic_DNA"/>
</dbReference>
<dbReference type="AlphaFoldDB" id="A0A7K4BZP9"/>